<dbReference type="AlphaFoldDB" id="A0A3S4UG34"/>
<dbReference type="SMART" id="SM00487">
    <property type="entry name" value="DEXDc"/>
    <property type="match status" value="1"/>
</dbReference>
<dbReference type="GO" id="GO:0005524">
    <property type="term" value="F:ATP binding"/>
    <property type="evidence" value="ECO:0007669"/>
    <property type="project" value="InterPro"/>
</dbReference>
<evidence type="ECO:0000259" key="1">
    <source>
        <dbReference type="PROSITE" id="PS51192"/>
    </source>
</evidence>
<dbReference type="InterPro" id="IPR014001">
    <property type="entry name" value="Helicase_ATP-bd"/>
</dbReference>
<proteinExistence type="predicted"/>
<name>A0A3S4UG34_METS7</name>
<gene>
    <name evidence="3" type="ORF">Metus_1088</name>
</gene>
<dbReference type="SUPFAM" id="SSF52540">
    <property type="entry name" value="P-loop containing nucleoside triphosphate hydrolases"/>
    <property type="match status" value="1"/>
</dbReference>
<dbReference type="GO" id="GO:0004386">
    <property type="term" value="F:helicase activity"/>
    <property type="evidence" value="ECO:0007669"/>
    <property type="project" value="UniProtKB-KW"/>
</dbReference>
<reference evidence="3 4" key="1">
    <citation type="submission" date="2018-12" db="EMBL/GenBank/DDBJ databases">
        <title>The complete genome of the methanogenic archaea of the candidate phylum Verstraetearchaeota, obtained from the metagenome of underground thermal water.</title>
        <authorList>
            <person name="Kadnikov V.V."/>
            <person name="Mardanov A.V."/>
            <person name="Beletsky A.V."/>
            <person name="Karnachuk O.V."/>
            <person name="Ravin N.V."/>
        </authorList>
    </citation>
    <scope>NUCLEOTIDE SEQUENCE [LARGE SCALE GENOMIC DNA]</scope>
    <source>
        <strain evidence="3">Ch88</strain>
    </source>
</reference>
<dbReference type="Pfam" id="PF04851">
    <property type="entry name" value="ResIII"/>
    <property type="match status" value="1"/>
</dbReference>
<evidence type="ECO:0000259" key="2">
    <source>
        <dbReference type="PROSITE" id="PS51194"/>
    </source>
</evidence>
<keyword evidence="3" id="KW-0378">Hydrolase</keyword>
<evidence type="ECO:0000313" key="3">
    <source>
        <dbReference type="EMBL" id="RWX73114.1"/>
    </source>
</evidence>
<keyword evidence="3" id="KW-0547">Nucleotide-binding</keyword>
<dbReference type="GO" id="GO:0016787">
    <property type="term" value="F:hydrolase activity"/>
    <property type="evidence" value="ECO:0007669"/>
    <property type="project" value="InterPro"/>
</dbReference>
<dbReference type="GO" id="GO:0140097">
    <property type="term" value="F:catalytic activity, acting on DNA"/>
    <property type="evidence" value="ECO:0007669"/>
    <property type="project" value="UniProtKB-ARBA"/>
</dbReference>
<accession>A0A3S4UG34</accession>
<dbReference type="Pfam" id="PF00271">
    <property type="entry name" value="Helicase_C"/>
    <property type="match status" value="1"/>
</dbReference>
<feature type="domain" description="Helicase ATP-binding" evidence="1">
    <location>
        <begin position="53"/>
        <end position="241"/>
    </location>
</feature>
<dbReference type="Proteomes" id="UP000288215">
    <property type="component" value="Unassembled WGS sequence"/>
</dbReference>
<dbReference type="PROSITE" id="PS51194">
    <property type="entry name" value="HELICASE_CTER"/>
    <property type="match status" value="1"/>
</dbReference>
<dbReference type="SMART" id="SM00490">
    <property type="entry name" value="HELICc"/>
    <property type="match status" value="1"/>
</dbReference>
<protein>
    <submittedName>
        <fullName evidence="3">Putative ATP-dependent RNA helicase</fullName>
    </submittedName>
</protein>
<keyword evidence="3" id="KW-0347">Helicase</keyword>
<comment type="caution">
    <text evidence="3">The sequence shown here is derived from an EMBL/GenBank/DDBJ whole genome shotgun (WGS) entry which is preliminary data.</text>
</comment>
<dbReference type="InterPro" id="IPR051363">
    <property type="entry name" value="RLR_Helicase"/>
</dbReference>
<dbReference type="InterPro" id="IPR001650">
    <property type="entry name" value="Helicase_C-like"/>
</dbReference>
<dbReference type="InterPro" id="IPR006935">
    <property type="entry name" value="Helicase/UvrB_N"/>
</dbReference>
<dbReference type="Gene3D" id="3.40.50.300">
    <property type="entry name" value="P-loop containing nucleotide triphosphate hydrolases"/>
    <property type="match status" value="2"/>
</dbReference>
<keyword evidence="3" id="KW-0067">ATP-binding</keyword>
<dbReference type="GO" id="GO:0005737">
    <property type="term" value="C:cytoplasm"/>
    <property type="evidence" value="ECO:0007669"/>
    <property type="project" value="TreeGrafter"/>
</dbReference>
<dbReference type="PANTHER" id="PTHR14074:SF39">
    <property type="entry name" value="FANCONI ANEMIA GROUP M PROTEIN"/>
    <property type="match status" value="1"/>
</dbReference>
<organism evidence="3 4">
    <name type="scientific">Methanosuratincola subterraneus</name>
    <dbReference type="NCBI Taxonomy" id="2593994"/>
    <lineage>
        <taxon>Archaea</taxon>
        <taxon>Thermoproteota</taxon>
        <taxon>Methanosuratincolia</taxon>
        <taxon>Candidatus Methanomethylicales</taxon>
        <taxon>Candidatus Methanomethylicaceae</taxon>
        <taxon>Candidatus Methanosuratincola (ex Vanwonterghem et al. 2016)</taxon>
    </lineage>
</organism>
<dbReference type="GO" id="GO:0003677">
    <property type="term" value="F:DNA binding"/>
    <property type="evidence" value="ECO:0007669"/>
    <property type="project" value="InterPro"/>
</dbReference>
<dbReference type="PROSITE" id="PS51192">
    <property type="entry name" value="HELICASE_ATP_BIND_1"/>
    <property type="match status" value="1"/>
</dbReference>
<dbReference type="PANTHER" id="PTHR14074">
    <property type="entry name" value="HELICASE WITH DEATH DOMAIN-RELATED"/>
    <property type="match status" value="1"/>
</dbReference>
<dbReference type="InterPro" id="IPR027417">
    <property type="entry name" value="P-loop_NTPase"/>
</dbReference>
<dbReference type="EMBL" id="RXGA01000003">
    <property type="protein sequence ID" value="RWX73114.1"/>
    <property type="molecule type" value="Genomic_DNA"/>
</dbReference>
<feature type="domain" description="Helicase C-terminal" evidence="2">
    <location>
        <begin position="367"/>
        <end position="528"/>
    </location>
</feature>
<sequence length="539" mass="60348">MQEWEEYLKFLNGGRYSLQVLSSGLSPSKRIPEKESVSVKSLNYQLYPFQQKILEKISNGTLIVGLPTGLGKTYVAGAYIHRMTCKSPSRVAFLTPSVPLGVQQTIFARKQLNLENAYFISGSITPERRRELMVWNAGYVVTTPQTLYNDLLAEFEIEIRQAKAEGDPVGRLRKIFESEGFRFPYDILIADECHGYIGETDGYSILVSAKASGAKILALSATPQLHSPKRLGELRKIFETIESVSIEDPEVKGQMPGRELSILRVPASPRLIAIYKGLYSVAKEVQERVASIYGPAHARGYCRDHGLCICLIALKIMRTRIVEDGASSVSGYGIWKMRELSRPARELGGKSILEAYKELVLEQPNHKISAAIQLLESERFSKAIVFMESVEGAKELGGVLQRSRGIEDVAVLVGKGDMKMEEQASALMQFRERASILVCTSIGEEGLDIPSADIEIWIDPPSNPKKWIQRFGRVLRRSEGKSVAKIFALVTPGTHERNKMIGVMRKVERVYGFTQRVSESELPKRAPRSQTRLTMFQRD</sequence>
<evidence type="ECO:0000313" key="4">
    <source>
        <dbReference type="Proteomes" id="UP000288215"/>
    </source>
</evidence>